<evidence type="ECO:0000256" key="2">
    <source>
        <dbReference type="ARBA" id="ARBA00005349"/>
    </source>
</evidence>
<keyword evidence="9 11" id="KW-0496">Mitochondrion</keyword>
<dbReference type="PRINTS" id="PR00420">
    <property type="entry name" value="RNGMNOXGNASE"/>
</dbReference>
<dbReference type="UniPathway" id="UPA00232"/>
<dbReference type="GO" id="GO:0106364">
    <property type="term" value="F:4-hydroxy-3-all-trans-polyprenylbenzoate oxygenase activity"/>
    <property type="evidence" value="ECO:0007669"/>
    <property type="project" value="UniProtKB-EC"/>
</dbReference>
<dbReference type="GO" id="GO:0071949">
    <property type="term" value="F:FAD binding"/>
    <property type="evidence" value="ECO:0007669"/>
    <property type="project" value="InterPro"/>
</dbReference>
<keyword evidence="4 11" id="KW-0831">Ubiquinone biosynthesis</keyword>
<dbReference type="InterPro" id="IPR051205">
    <property type="entry name" value="UbiH/COQ6_monooxygenase"/>
</dbReference>
<keyword evidence="10 11" id="KW-0472">Membrane</keyword>
<feature type="domain" description="FAD-binding" evidence="12">
    <location>
        <begin position="16"/>
        <end position="251"/>
    </location>
</feature>
<sequence length="444" mass="49017">MFRRFSSAQKHLERQVDVAIVGGGPVGNALAVSISKNKWLKDKKVVVLEAGNPQRLATAPAHYSNRVFACNPASVRMFHELGIWETLKNYRVKEVGGLYVLDACSQSKVQFTPRIGENNVSHLIEDEAITKALYGKILDDCSNVDFMTKIRVNECRLPEDLRDPVELQLSDGSVIRSLLVVGADGARSGVRAAMGVNTTSFDYDQMAIVCTLEVQTNGVNDIAWQRFTPLGPIALLPLTNTLSSLVWTSKSNDAKRLLSLGPEEFVDELNHYLFTNNQQSDLANNALNLMDKAAQFLKFGEPESLKVPPTVKKLLVDSRASFPLGFAHSHTYVKTRAALIGDAAHRVHPLAGQGVNLGWSDVKVLTNTLEKAIREGSDIGSLTYLSEYDAQSQRHNLPVMVSVDWLNRLYRTSFAPLVMARSLGLHVVDKIGHLKDFIVSRASH</sequence>
<dbReference type="EMBL" id="CAJFDH010000005">
    <property type="protein sequence ID" value="CAD5224079.1"/>
    <property type="molecule type" value="Genomic_DNA"/>
</dbReference>
<dbReference type="GO" id="GO:0120538">
    <property type="term" value="F:2-methoxy-6-polyprenolphenol 4-hydroxylase activity"/>
    <property type="evidence" value="ECO:0007669"/>
    <property type="project" value="UniProtKB-EC"/>
</dbReference>
<dbReference type="GO" id="GO:0031314">
    <property type="term" value="C:extrinsic component of mitochondrial inner membrane"/>
    <property type="evidence" value="ECO:0007669"/>
    <property type="project" value="UniProtKB-UniRule"/>
</dbReference>
<organism evidence="13 14">
    <name type="scientific">Bursaphelenchus okinawaensis</name>
    <dbReference type="NCBI Taxonomy" id="465554"/>
    <lineage>
        <taxon>Eukaryota</taxon>
        <taxon>Metazoa</taxon>
        <taxon>Ecdysozoa</taxon>
        <taxon>Nematoda</taxon>
        <taxon>Chromadorea</taxon>
        <taxon>Rhabditida</taxon>
        <taxon>Tylenchina</taxon>
        <taxon>Tylenchomorpha</taxon>
        <taxon>Aphelenchoidea</taxon>
        <taxon>Aphelenchoididae</taxon>
        <taxon>Bursaphelenchus</taxon>
    </lineage>
</organism>
<evidence type="ECO:0000256" key="10">
    <source>
        <dbReference type="ARBA" id="ARBA00023136"/>
    </source>
</evidence>
<dbReference type="PANTHER" id="PTHR43876:SF7">
    <property type="entry name" value="UBIQUINONE BIOSYNTHESIS MONOOXYGENASE COQ6, MITOCHONDRIAL"/>
    <property type="match status" value="1"/>
</dbReference>
<protein>
    <recommendedName>
        <fullName evidence="11">Ubiquinone biosynthesis monooxygenase COQ6, mitochondrial</fullName>
        <ecNumber evidence="11">1.14.15.45</ecNumber>
    </recommendedName>
    <alternativeName>
        <fullName evidence="11">2-methoxy-6-polyprenolphenol 4-hydroxylase</fullName>
        <ecNumber evidence="11">1.14.15.46</ecNumber>
    </alternativeName>
</protein>
<dbReference type="EC" id="1.14.15.46" evidence="11"/>
<evidence type="ECO:0000256" key="1">
    <source>
        <dbReference type="ARBA" id="ARBA00001974"/>
    </source>
</evidence>
<evidence type="ECO:0000256" key="3">
    <source>
        <dbReference type="ARBA" id="ARBA00022630"/>
    </source>
</evidence>
<dbReference type="SUPFAM" id="SSF51905">
    <property type="entry name" value="FAD/NAD(P)-binding domain"/>
    <property type="match status" value="1"/>
</dbReference>
<comment type="pathway">
    <text evidence="11">Cofactor biosynthesis; ubiquinone biosynthesis.</text>
</comment>
<dbReference type="Proteomes" id="UP000783686">
    <property type="component" value="Unassembled WGS sequence"/>
</dbReference>
<dbReference type="Proteomes" id="UP000614601">
    <property type="component" value="Unassembled WGS sequence"/>
</dbReference>
<evidence type="ECO:0000256" key="11">
    <source>
        <dbReference type="HAMAP-Rule" id="MF_03193"/>
    </source>
</evidence>
<evidence type="ECO:0000313" key="13">
    <source>
        <dbReference type="EMBL" id="CAD5224079.1"/>
    </source>
</evidence>
<dbReference type="FunFam" id="3.50.50.60:FF:000021">
    <property type="entry name" value="Ubiquinone biosynthesis monooxygenase COQ6"/>
    <property type="match status" value="1"/>
</dbReference>
<dbReference type="InterPro" id="IPR036188">
    <property type="entry name" value="FAD/NAD-bd_sf"/>
</dbReference>
<dbReference type="Pfam" id="PF01494">
    <property type="entry name" value="FAD_binding_3"/>
    <property type="match status" value="2"/>
</dbReference>
<keyword evidence="6 11" id="KW-0274">FAD</keyword>
<reference evidence="13" key="1">
    <citation type="submission" date="2020-09" db="EMBL/GenBank/DDBJ databases">
        <authorList>
            <person name="Kikuchi T."/>
        </authorList>
    </citation>
    <scope>NUCLEOTIDE SEQUENCE</scope>
    <source>
        <strain evidence="13">SH1</strain>
    </source>
</reference>
<evidence type="ECO:0000256" key="6">
    <source>
        <dbReference type="ARBA" id="ARBA00022827"/>
    </source>
</evidence>
<evidence type="ECO:0000256" key="8">
    <source>
        <dbReference type="ARBA" id="ARBA00023033"/>
    </source>
</evidence>
<comment type="cofactor">
    <cofactor evidence="1 11">
        <name>FAD</name>
        <dbReference type="ChEBI" id="CHEBI:57692"/>
    </cofactor>
</comment>
<accession>A0A811L8X2</accession>
<dbReference type="InterPro" id="IPR010971">
    <property type="entry name" value="UbiH/COQ6"/>
</dbReference>
<keyword evidence="5 11" id="KW-0999">Mitochondrion inner membrane</keyword>
<comment type="catalytic activity">
    <reaction evidence="11">
        <text>a 4-hydroxy-3-(all-trans-polyprenyl)benzoate + 2 reduced [2Fe-2S]-[ferredoxin] + O2 + 2 H(+) = a 3,4-dihydroxy-5-(all-trans-polyprenyl)benzoate + 2 oxidized [2Fe-2S]-[ferredoxin] + H2O</text>
        <dbReference type="Rhea" id="RHEA:81195"/>
        <dbReference type="Rhea" id="RHEA-COMP:9514"/>
        <dbReference type="Rhea" id="RHEA-COMP:10000"/>
        <dbReference type="Rhea" id="RHEA-COMP:10001"/>
        <dbReference type="Rhea" id="RHEA-COMP:10930"/>
        <dbReference type="ChEBI" id="CHEBI:15377"/>
        <dbReference type="ChEBI" id="CHEBI:15378"/>
        <dbReference type="ChEBI" id="CHEBI:15379"/>
        <dbReference type="ChEBI" id="CHEBI:33737"/>
        <dbReference type="ChEBI" id="CHEBI:33738"/>
        <dbReference type="ChEBI" id="CHEBI:64694"/>
        <dbReference type="ChEBI" id="CHEBI:78396"/>
        <dbReference type="EC" id="1.14.15.45"/>
    </reaction>
</comment>
<dbReference type="OrthoDB" id="683240at2759"/>
<comment type="caution">
    <text evidence="13">The sequence shown here is derived from an EMBL/GenBank/DDBJ whole genome shotgun (WGS) entry which is preliminary data.</text>
</comment>
<dbReference type="InterPro" id="IPR018168">
    <property type="entry name" value="Ubi_Hdrlase_CS"/>
</dbReference>
<keyword evidence="3 11" id="KW-0285">Flavoprotein</keyword>
<evidence type="ECO:0000256" key="4">
    <source>
        <dbReference type="ARBA" id="ARBA00022688"/>
    </source>
</evidence>
<dbReference type="Gene3D" id="3.50.50.60">
    <property type="entry name" value="FAD/NAD(P)-binding domain"/>
    <property type="match status" value="2"/>
</dbReference>
<proteinExistence type="inferred from homology"/>
<dbReference type="NCBIfam" id="TIGR01988">
    <property type="entry name" value="Ubi-OHases"/>
    <property type="match status" value="1"/>
</dbReference>
<comment type="function">
    <text evidence="11">FAD-dependent monooxygenase required for two non-consecutive steps during ubiquinone biosynthesis. Required for the C5-ring hydroxylation during ubiquinone biosynthesis by catalyzing the hydroxylation of 4-hydroxy-3-(all-trans-polyprenyl)benzoic acid to 3,4-dihydroxy-5-(all-trans-polyprenyl)benzoic acid. Also acts downstream of coq4, for the C1-hydroxylation during ubiquinone biosynthesis by catalyzing the hydroxylation of 2-methoxy-6-(all-trans-polyprenyl)phenol to 2-methoxy-6-(all-trans-polyprenyl)benzene-1,4-diol. The electrons required for the hydroxylation reaction are funneled indirectly to coq6 from NADPH via a ferredoxin/ferredoxin reductase system.</text>
</comment>
<name>A0A811L8X2_9BILA</name>
<dbReference type="PROSITE" id="PS01304">
    <property type="entry name" value="UBIH"/>
    <property type="match status" value="1"/>
</dbReference>
<comment type="catalytic activity">
    <reaction evidence="11">
        <text>a 2-methoxy-6-(all-trans-polyprenyl)phenol + 2 reduced [2Fe-2S]-[ferredoxin] + O2 + 2 H(+) = a 2-methoxy-6-(all-trans-polyprenyl)benzene-1,4-diol + 2 oxidized [2Fe-2S]-[ferredoxin] + H2O</text>
        <dbReference type="Rhea" id="RHEA:81183"/>
        <dbReference type="Rhea" id="RHEA-COMP:9551"/>
        <dbReference type="Rhea" id="RHEA-COMP:10000"/>
        <dbReference type="Rhea" id="RHEA-COMP:10001"/>
        <dbReference type="Rhea" id="RHEA-COMP:10858"/>
        <dbReference type="ChEBI" id="CHEBI:15377"/>
        <dbReference type="ChEBI" id="CHEBI:15378"/>
        <dbReference type="ChEBI" id="CHEBI:15379"/>
        <dbReference type="ChEBI" id="CHEBI:33737"/>
        <dbReference type="ChEBI" id="CHEBI:33738"/>
        <dbReference type="ChEBI" id="CHEBI:62731"/>
        <dbReference type="ChEBI" id="CHEBI:84166"/>
        <dbReference type="EC" id="1.14.15.46"/>
    </reaction>
</comment>
<evidence type="ECO:0000256" key="5">
    <source>
        <dbReference type="ARBA" id="ARBA00022792"/>
    </source>
</evidence>
<evidence type="ECO:0000256" key="7">
    <source>
        <dbReference type="ARBA" id="ARBA00023002"/>
    </source>
</evidence>
<evidence type="ECO:0000313" key="14">
    <source>
        <dbReference type="Proteomes" id="UP000614601"/>
    </source>
</evidence>
<dbReference type="InterPro" id="IPR000689">
    <property type="entry name" value="UbQ_mOase_COQ6"/>
</dbReference>
<evidence type="ECO:0000256" key="9">
    <source>
        <dbReference type="ARBA" id="ARBA00023128"/>
    </source>
</evidence>
<dbReference type="EMBL" id="CAJFCW020000005">
    <property type="protein sequence ID" value="CAG9119558.1"/>
    <property type="molecule type" value="Genomic_DNA"/>
</dbReference>
<feature type="domain" description="FAD-binding" evidence="12">
    <location>
        <begin position="330"/>
        <end position="389"/>
    </location>
</feature>
<evidence type="ECO:0000259" key="12">
    <source>
        <dbReference type="Pfam" id="PF01494"/>
    </source>
</evidence>
<dbReference type="GO" id="GO:0016712">
    <property type="term" value="F:oxidoreductase activity, acting on paired donors, with incorporation or reduction of molecular oxygen, reduced flavin or flavoprotein as one donor, and incorporation of one atom of oxygen"/>
    <property type="evidence" value="ECO:0007669"/>
    <property type="project" value="UniProtKB-UniRule"/>
</dbReference>
<dbReference type="PANTHER" id="PTHR43876">
    <property type="entry name" value="UBIQUINONE BIOSYNTHESIS MONOOXYGENASE COQ6, MITOCHONDRIAL"/>
    <property type="match status" value="1"/>
</dbReference>
<keyword evidence="8 11" id="KW-0503">Monooxygenase</keyword>
<dbReference type="HAMAP" id="MF_03193">
    <property type="entry name" value="COQ6_monooxygenase"/>
    <property type="match status" value="1"/>
</dbReference>
<comment type="similarity">
    <text evidence="2 11">Belongs to the UbiH/COQ6 family.</text>
</comment>
<comment type="subcellular location">
    <subcellularLocation>
        <location evidence="11">Mitochondrion inner membrane</location>
        <topology evidence="11">Peripheral membrane protein</topology>
        <orientation evidence="11">Matrix side</orientation>
    </subcellularLocation>
</comment>
<gene>
    <name evidence="13" type="ORF">BOKJ2_LOCUS10849</name>
</gene>
<keyword evidence="7 11" id="KW-0560">Oxidoreductase</keyword>
<dbReference type="AlphaFoldDB" id="A0A811L8X2"/>
<dbReference type="EC" id="1.14.15.45" evidence="11"/>
<comment type="subunit">
    <text evidence="11">Component of a multi-subunit COQ enzyme complex.</text>
</comment>
<keyword evidence="14" id="KW-1185">Reference proteome</keyword>
<dbReference type="InterPro" id="IPR002938">
    <property type="entry name" value="FAD-bd"/>
</dbReference>